<protein>
    <submittedName>
        <fullName evidence="3">SUMF1/EgtB/PvdO family nonheme iron enzyme</fullName>
    </submittedName>
</protein>
<dbReference type="Gene3D" id="3.90.1580.10">
    <property type="entry name" value="paralog of FGE (formylglycine-generating enzyme)"/>
    <property type="match status" value="1"/>
</dbReference>
<dbReference type="InterPro" id="IPR051043">
    <property type="entry name" value="Sulfatase_Mod_Factor_Kinase"/>
</dbReference>
<reference evidence="3 4" key="1">
    <citation type="submission" date="2020-11" db="EMBL/GenBank/DDBJ databases">
        <authorList>
            <person name="Kim M.K."/>
        </authorList>
    </citation>
    <scope>NUCLEOTIDE SEQUENCE [LARGE SCALE GENOMIC DNA]</scope>
    <source>
        <strain evidence="3 4">BT662</strain>
    </source>
</reference>
<dbReference type="PANTHER" id="PTHR23150:SF19">
    <property type="entry name" value="FORMYLGLYCINE-GENERATING ENZYME"/>
    <property type="match status" value="1"/>
</dbReference>
<feature type="signal peptide" evidence="1">
    <location>
        <begin position="1"/>
        <end position="25"/>
    </location>
</feature>
<accession>A0ABS0I2B8</accession>
<dbReference type="SUPFAM" id="SSF56436">
    <property type="entry name" value="C-type lectin-like"/>
    <property type="match status" value="2"/>
</dbReference>
<keyword evidence="1" id="KW-0732">Signal</keyword>
<keyword evidence="4" id="KW-1185">Reference proteome</keyword>
<dbReference type="RefSeq" id="WP_196292336.1">
    <property type="nucleotide sequence ID" value="NZ_JADQDM010000002.1"/>
</dbReference>
<feature type="chain" id="PRO_5046109651" evidence="1">
    <location>
        <begin position="26"/>
        <end position="337"/>
    </location>
</feature>
<dbReference type="PANTHER" id="PTHR23150">
    <property type="entry name" value="SULFATASE MODIFYING FACTOR 1, 2"/>
    <property type="match status" value="1"/>
</dbReference>
<dbReference type="InterPro" id="IPR005532">
    <property type="entry name" value="SUMF_dom"/>
</dbReference>
<proteinExistence type="predicted"/>
<dbReference type="InterPro" id="IPR016187">
    <property type="entry name" value="CTDL_fold"/>
</dbReference>
<dbReference type="InterPro" id="IPR042095">
    <property type="entry name" value="SUMF_sf"/>
</dbReference>
<name>A0ABS0I2B8_9BACT</name>
<evidence type="ECO:0000313" key="3">
    <source>
        <dbReference type="EMBL" id="MBF9220911.1"/>
    </source>
</evidence>
<evidence type="ECO:0000256" key="1">
    <source>
        <dbReference type="SAM" id="SignalP"/>
    </source>
</evidence>
<evidence type="ECO:0000259" key="2">
    <source>
        <dbReference type="Pfam" id="PF03781"/>
    </source>
</evidence>
<organism evidence="3 4">
    <name type="scientific">Hymenobacter ruricola</name>
    <dbReference type="NCBI Taxonomy" id="2791023"/>
    <lineage>
        <taxon>Bacteria</taxon>
        <taxon>Pseudomonadati</taxon>
        <taxon>Bacteroidota</taxon>
        <taxon>Cytophagia</taxon>
        <taxon>Cytophagales</taxon>
        <taxon>Hymenobacteraceae</taxon>
        <taxon>Hymenobacter</taxon>
    </lineage>
</organism>
<dbReference type="Pfam" id="PF03781">
    <property type="entry name" value="FGE-sulfatase"/>
    <property type="match status" value="1"/>
</dbReference>
<evidence type="ECO:0000313" key="4">
    <source>
        <dbReference type="Proteomes" id="UP000618931"/>
    </source>
</evidence>
<dbReference type="EMBL" id="JADQDM010000002">
    <property type="protein sequence ID" value="MBF9220911.1"/>
    <property type="molecule type" value="Genomic_DNA"/>
</dbReference>
<gene>
    <name evidence="3" type="ORF">I2H31_07340</name>
</gene>
<feature type="domain" description="Sulfatase-modifying factor enzyme-like" evidence="2">
    <location>
        <begin position="39"/>
        <end position="176"/>
    </location>
</feature>
<sequence length="337" mass="38204">MKLLLVFMLASLLQLGGLTPSAAQARRELLRSVNAPGVVPVQDSLFMDEAEVANIHWLEYLHALKKDSSEAFYQSQQPDTIRLRRWLYARHDTLNANPYYYYGYRDFYYFPVVGISYEQAVNYCRWRTATVQRGYLQSAEFKKKHKKLLAQYEVRVTYRLPTIAEWEAAAAGGLDPIKAPFGVLRPPTPGTARYKHQLLRKSNDFDKCLPRIAGAQPADEPIFKMEFTLLEKAYVGRTMAPFRCNSQQATDLFNGRYGGGAFPQYLYAHPPNGFGLFNMIGNAAELTATPGVAKGGSFEHSVLEFTLKTGFPYDGPREWLGFRCACVVELRRKAPVK</sequence>
<dbReference type="Proteomes" id="UP000618931">
    <property type="component" value="Unassembled WGS sequence"/>
</dbReference>
<comment type="caution">
    <text evidence="3">The sequence shown here is derived from an EMBL/GenBank/DDBJ whole genome shotgun (WGS) entry which is preliminary data.</text>
</comment>